<dbReference type="GO" id="GO:1990414">
    <property type="term" value="P:replication-born double-strand break repair via sister chromatid exchange"/>
    <property type="evidence" value="ECO:0007669"/>
    <property type="project" value="TreeGrafter"/>
</dbReference>
<evidence type="ECO:0008006" key="3">
    <source>
        <dbReference type="Google" id="ProtNLM"/>
    </source>
</evidence>
<reference evidence="1" key="1">
    <citation type="thesis" date="2020" institute="ProQuest LLC" country="789 East Eisenhower Parkway, Ann Arbor, MI, USA">
        <title>Comparative Genomics and Chromosome Evolution.</title>
        <authorList>
            <person name="Mudd A.B."/>
        </authorList>
    </citation>
    <scope>NUCLEOTIDE SEQUENCE</scope>
    <source>
        <strain evidence="1">1538</strain>
        <tissue evidence="1">Blood</tissue>
    </source>
</reference>
<dbReference type="GO" id="GO:1905168">
    <property type="term" value="P:positive regulation of double-strand break repair via homologous recombination"/>
    <property type="evidence" value="ECO:0007669"/>
    <property type="project" value="TreeGrafter"/>
</dbReference>
<sequence>MSGSCLVPHAYTSVLPCLDVCVMRCVNGTYETSCIGASRKQLIWFENGVPKRVWQIPNEKPSMLQVAYTSQARLLCVLSFTTGEVCAIQRDELQTTATWQSVGRTFVDDFVGSGSDQILLLFKDDPRYSAGQQEFRLTDCAEIDYPVDDRDEKITENQYHDNHFLMVQALEARLQASLLSLQEMENHLQVQDKVLQSSCEALLNMSQGKETTVHSAEEENLISLWDDSEKCNYPTAEKHSSSVDPENVVEKVWHRVVDDFLVIGVKIKDSAHLSLSAIGLSLIMDQEKALPSPVTKCQTNVLKLAISCSPDSSILHHTEPIAKKQRLDYNSKDILTGNYSPRPGPPSYQNDLEHTVTAVTELSSVLALNNTSCALLLQARRKNQPDCLLRSEKLSMPCGRIPLSLEDVLKGKHTINVFEHCQGLKSLEDIFALLSALQRCFLHIVSPDCTLTSLRIWLQDDMRAEPLTLMPELMICTRPGSLNGTLFSWSAKTPCEGKLSIFYRNNIVILQCLQSLKSNLPPTCEINVIRPGSMNNLARDLACYLEEELLAHRNLVSAAAAEVESELTLRCPTDNHITHTMDSACDWKEQVQKCREDLEMKKRQIKLGDHLATSSELYRRSALSVAQLQLNSDALICKIEKKLHVHV</sequence>
<keyword evidence="2" id="KW-1185">Reference proteome</keyword>
<dbReference type="EMBL" id="DYDO01000001">
    <property type="protein sequence ID" value="DBA34381.1"/>
    <property type="molecule type" value="Genomic_DNA"/>
</dbReference>
<dbReference type="PANTHER" id="PTHR28450">
    <property type="entry name" value="FANCONI ANEMIA GROUP B PROTEIN"/>
    <property type="match status" value="1"/>
</dbReference>
<dbReference type="InterPro" id="IPR033333">
    <property type="entry name" value="FANCB"/>
</dbReference>
<dbReference type="PANTHER" id="PTHR28450:SF1">
    <property type="entry name" value="FANCONI ANEMIA GROUP B PROTEIN"/>
    <property type="match status" value="1"/>
</dbReference>
<evidence type="ECO:0000313" key="2">
    <source>
        <dbReference type="Proteomes" id="UP001181693"/>
    </source>
</evidence>
<name>A0AAV3ASL9_PYXAD</name>
<comment type="caution">
    <text evidence="1">The sequence shown here is derived from an EMBL/GenBank/DDBJ whole genome shotgun (WGS) entry which is preliminary data.</text>
</comment>
<accession>A0AAV3ASL9</accession>
<dbReference type="GO" id="GO:2000042">
    <property type="term" value="P:negative regulation of double-strand break repair via homologous recombination"/>
    <property type="evidence" value="ECO:0007669"/>
    <property type="project" value="TreeGrafter"/>
</dbReference>
<dbReference type="AlphaFoldDB" id="A0AAV3ASL9"/>
<dbReference type="GO" id="GO:0043240">
    <property type="term" value="C:Fanconi anaemia nuclear complex"/>
    <property type="evidence" value="ECO:0007669"/>
    <property type="project" value="InterPro"/>
</dbReference>
<dbReference type="GO" id="GO:0036297">
    <property type="term" value="P:interstrand cross-link repair"/>
    <property type="evidence" value="ECO:0007669"/>
    <property type="project" value="InterPro"/>
</dbReference>
<protein>
    <recommendedName>
        <fullName evidence="3">Fanconi anemia group B protein</fullName>
    </recommendedName>
</protein>
<dbReference type="Proteomes" id="UP001181693">
    <property type="component" value="Unassembled WGS sequence"/>
</dbReference>
<evidence type="ECO:0000313" key="1">
    <source>
        <dbReference type="EMBL" id="DBA34381.1"/>
    </source>
</evidence>
<organism evidence="1 2">
    <name type="scientific">Pyxicephalus adspersus</name>
    <name type="common">African bullfrog</name>
    <dbReference type="NCBI Taxonomy" id="30357"/>
    <lineage>
        <taxon>Eukaryota</taxon>
        <taxon>Metazoa</taxon>
        <taxon>Chordata</taxon>
        <taxon>Craniata</taxon>
        <taxon>Vertebrata</taxon>
        <taxon>Euteleostomi</taxon>
        <taxon>Amphibia</taxon>
        <taxon>Batrachia</taxon>
        <taxon>Anura</taxon>
        <taxon>Neobatrachia</taxon>
        <taxon>Ranoidea</taxon>
        <taxon>Pyxicephalidae</taxon>
        <taxon>Pyxicephalinae</taxon>
        <taxon>Pyxicephalus</taxon>
    </lineage>
</organism>
<proteinExistence type="predicted"/>
<gene>
    <name evidence="1" type="ORF">GDO54_001943</name>
</gene>